<dbReference type="EMBL" id="JASNQZ010000011">
    <property type="protein sequence ID" value="KAL0952065.1"/>
    <property type="molecule type" value="Genomic_DNA"/>
</dbReference>
<protein>
    <submittedName>
        <fullName evidence="2">Uncharacterized protein</fullName>
    </submittedName>
</protein>
<feature type="compositionally biased region" description="Polar residues" evidence="1">
    <location>
        <begin position="1"/>
        <end position="11"/>
    </location>
</feature>
<proteinExistence type="predicted"/>
<accession>A0ABR3J9A8</accession>
<reference evidence="3" key="1">
    <citation type="submission" date="2024-06" db="EMBL/GenBank/DDBJ databases">
        <title>Multi-omics analyses provide insights into the biosynthesis of the anticancer antibiotic pleurotin in Hohenbuehelia grisea.</title>
        <authorList>
            <person name="Weaver J.A."/>
            <person name="Alberti F."/>
        </authorList>
    </citation>
    <scope>NUCLEOTIDE SEQUENCE [LARGE SCALE GENOMIC DNA]</scope>
    <source>
        <strain evidence="3">T-177</strain>
    </source>
</reference>
<feature type="region of interest" description="Disordered" evidence="1">
    <location>
        <begin position="1"/>
        <end position="151"/>
    </location>
</feature>
<dbReference type="Proteomes" id="UP001556367">
    <property type="component" value="Unassembled WGS sequence"/>
</dbReference>
<evidence type="ECO:0000256" key="1">
    <source>
        <dbReference type="SAM" id="MobiDB-lite"/>
    </source>
</evidence>
<gene>
    <name evidence="2" type="ORF">HGRIS_008702</name>
</gene>
<evidence type="ECO:0000313" key="3">
    <source>
        <dbReference type="Proteomes" id="UP001556367"/>
    </source>
</evidence>
<feature type="compositionally biased region" description="Basic and acidic residues" evidence="1">
    <location>
        <begin position="87"/>
        <end position="130"/>
    </location>
</feature>
<name>A0ABR3J9A8_9AGAR</name>
<sequence>MPTNPESTLAQHQPAGEVYLTPVPPHTTRQCTHKTRHATVKVGGRRLSVTSRPKVHHATENTTTTKTEDQQDETNVIDDYPRPAPPGEERDHAHPPPHDDEGLLKREKKQSFDAKESKLDANRPTRDLQGGHKGYGAGGRIAQPAGKGFGA</sequence>
<evidence type="ECO:0000313" key="2">
    <source>
        <dbReference type="EMBL" id="KAL0952065.1"/>
    </source>
</evidence>
<comment type="caution">
    <text evidence="2">The sequence shown here is derived from an EMBL/GenBank/DDBJ whole genome shotgun (WGS) entry which is preliminary data.</text>
</comment>
<keyword evidence="3" id="KW-1185">Reference proteome</keyword>
<organism evidence="2 3">
    <name type="scientific">Hohenbuehelia grisea</name>
    <dbReference type="NCBI Taxonomy" id="104357"/>
    <lineage>
        <taxon>Eukaryota</taxon>
        <taxon>Fungi</taxon>
        <taxon>Dikarya</taxon>
        <taxon>Basidiomycota</taxon>
        <taxon>Agaricomycotina</taxon>
        <taxon>Agaricomycetes</taxon>
        <taxon>Agaricomycetidae</taxon>
        <taxon>Agaricales</taxon>
        <taxon>Pleurotineae</taxon>
        <taxon>Pleurotaceae</taxon>
        <taxon>Hohenbuehelia</taxon>
    </lineage>
</organism>